<dbReference type="SUPFAM" id="SSF52833">
    <property type="entry name" value="Thioredoxin-like"/>
    <property type="match status" value="1"/>
</dbReference>
<dbReference type="EMBL" id="JBHRTR010000029">
    <property type="protein sequence ID" value="MFC3229003.1"/>
    <property type="molecule type" value="Genomic_DNA"/>
</dbReference>
<dbReference type="Gene3D" id="3.40.30.10">
    <property type="entry name" value="Glutaredoxin"/>
    <property type="match status" value="1"/>
</dbReference>
<dbReference type="PANTHER" id="PTHR42943:SF2">
    <property type="entry name" value="GLUTATHIONE S-TRANSFERASE KAPPA 1"/>
    <property type="match status" value="1"/>
</dbReference>
<sequence length="217" mass="23143">MAGIEYFYSAHSVFAYIGAARFHRIAAAAGRTVRHRPIDLNRLLRGIGGAPFAGRSPGHMRYFFGREIARWAQERDAPVCGHVPAGHDADMALPNGLLIAVQAEGGPVDALSQSILQAHWRDDTDITDPDALAPLLAALGLAPAPLLQAARSAAVRAAYDANIEEAVARSVFGSPTYIVDGDMFYGQDRLEMVEKALQAPYPGRTFGGPVHAAAEAN</sequence>
<dbReference type="EC" id="5.99.1.4" evidence="1"/>
<dbReference type="PANTHER" id="PTHR42943">
    <property type="entry name" value="GLUTATHIONE S-TRANSFERASE KAPPA"/>
    <property type="match status" value="1"/>
</dbReference>
<dbReference type="InterPro" id="IPR014440">
    <property type="entry name" value="HCCAis_GSTk"/>
</dbReference>
<reference evidence="4" key="1">
    <citation type="journal article" date="2019" name="Int. J. Syst. Evol. Microbiol.">
        <title>The Global Catalogue of Microorganisms (GCM) 10K type strain sequencing project: providing services to taxonomists for standard genome sequencing and annotation.</title>
        <authorList>
            <consortium name="The Broad Institute Genomics Platform"/>
            <consortium name="The Broad Institute Genome Sequencing Center for Infectious Disease"/>
            <person name="Wu L."/>
            <person name="Ma J."/>
        </authorList>
    </citation>
    <scope>NUCLEOTIDE SEQUENCE [LARGE SCALE GENOMIC DNA]</scope>
    <source>
        <strain evidence="4">KCTC 42964</strain>
    </source>
</reference>
<dbReference type="InterPro" id="IPR001853">
    <property type="entry name" value="DSBA-like_thioredoxin_dom"/>
</dbReference>
<keyword evidence="1 3" id="KW-0413">Isomerase</keyword>
<feature type="domain" description="DSBA-like thioredoxin" evidence="2">
    <location>
        <begin position="4"/>
        <end position="198"/>
    </location>
</feature>
<dbReference type="InterPro" id="IPR036249">
    <property type="entry name" value="Thioredoxin-like_sf"/>
</dbReference>
<keyword evidence="4" id="KW-1185">Reference proteome</keyword>
<gene>
    <name evidence="3" type="ORF">ACFOGJ_17290</name>
</gene>
<evidence type="ECO:0000256" key="1">
    <source>
        <dbReference type="PIRNR" id="PIRNR006386"/>
    </source>
</evidence>
<comment type="catalytic activity">
    <reaction evidence="1">
        <text>2-hydroxychromene-2-carboxylate = (3E)-4-(2-hydroxyphenyl)-2-oxobut-3-enoate</text>
        <dbReference type="Rhea" id="RHEA:27401"/>
        <dbReference type="ChEBI" id="CHEBI:59350"/>
        <dbReference type="ChEBI" id="CHEBI:59353"/>
        <dbReference type="EC" id="5.99.1.4"/>
    </reaction>
</comment>
<dbReference type="PIRSF" id="PIRSF006386">
    <property type="entry name" value="HCCAis_GSTk"/>
    <property type="match status" value="1"/>
</dbReference>
<dbReference type="RefSeq" id="WP_379902746.1">
    <property type="nucleotide sequence ID" value="NZ_JBHRTR010000029.1"/>
</dbReference>
<dbReference type="Pfam" id="PF01323">
    <property type="entry name" value="DSBA"/>
    <property type="match status" value="1"/>
</dbReference>
<comment type="caution">
    <text evidence="3">The sequence shown here is derived from an EMBL/GenBank/DDBJ whole genome shotgun (WGS) entry which is preliminary data.</text>
</comment>
<dbReference type="Proteomes" id="UP001595528">
    <property type="component" value="Unassembled WGS sequence"/>
</dbReference>
<proteinExistence type="inferred from homology"/>
<dbReference type="InterPro" id="IPR051924">
    <property type="entry name" value="GST_Kappa/NadH"/>
</dbReference>
<dbReference type="GO" id="GO:0016853">
    <property type="term" value="F:isomerase activity"/>
    <property type="evidence" value="ECO:0007669"/>
    <property type="project" value="UniProtKB-KW"/>
</dbReference>
<name>A0ABV7L3X1_9PROT</name>
<evidence type="ECO:0000313" key="3">
    <source>
        <dbReference type="EMBL" id="MFC3229003.1"/>
    </source>
</evidence>
<accession>A0ABV7L3X1</accession>
<evidence type="ECO:0000259" key="2">
    <source>
        <dbReference type="Pfam" id="PF01323"/>
    </source>
</evidence>
<organism evidence="3 4">
    <name type="scientific">Marinibaculum pumilum</name>
    <dbReference type="NCBI Taxonomy" id="1766165"/>
    <lineage>
        <taxon>Bacteria</taxon>
        <taxon>Pseudomonadati</taxon>
        <taxon>Pseudomonadota</taxon>
        <taxon>Alphaproteobacteria</taxon>
        <taxon>Rhodospirillales</taxon>
        <taxon>Rhodospirillaceae</taxon>
        <taxon>Marinibaculum</taxon>
    </lineage>
</organism>
<evidence type="ECO:0000313" key="4">
    <source>
        <dbReference type="Proteomes" id="UP001595528"/>
    </source>
</evidence>
<comment type="similarity">
    <text evidence="1">Belongs to the GST superfamily. NadH family.</text>
</comment>
<protein>
    <recommendedName>
        <fullName evidence="1">2-hydroxychromene-2-carboxylate isomerase</fullName>
        <ecNumber evidence="1">5.99.1.4</ecNumber>
    </recommendedName>
</protein>